<dbReference type="PANTHER" id="PTHR34227:SF1">
    <property type="entry name" value="DIMETHYL SULFOXIDE REDUCTASE CHAPERONE-RELATED"/>
    <property type="match status" value="1"/>
</dbReference>
<accession>A0A5J5FWK2</accession>
<name>A0A5J5FWK2_9BACL</name>
<dbReference type="Gene3D" id="1.10.3480.10">
    <property type="entry name" value="TorD-like"/>
    <property type="match status" value="1"/>
</dbReference>
<evidence type="ECO:0000256" key="1">
    <source>
        <dbReference type="ARBA" id="ARBA00023186"/>
    </source>
</evidence>
<sequence>MGYGSSRASRNRRVHTRRKPIMTSRNAPSLVVPDACERWLEGRGSLYQLYAEFLGRRPKLSMIAEWSLDRRIGALLDGLDSGRELRSCLYTRNAGDLPGIWEREAQEYDRLTSLRAAGLAAARESELRGEKEDFCNVLSGIYAESGIVFKKCGAEADDHIAIELEFMSILHEEMMFNSFSVRSALERLETQEKFLEEHLLLWAPGFCAKLTAATESPLYRGLARLLEEFLPYDLEMLRSWRAALEAGSAALV</sequence>
<protein>
    <recommendedName>
        <fullName evidence="5">Molecular chaperone TorD family protein</fullName>
    </recommendedName>
</protein>
<dbReference type="InterPro" id="IPR050289">
    <property type="entry name" value="TorD/DmsD_chaperones"/>
</dbReference>
<gene>
    <name evidence="3" type="ORF">F4V43_16650</name>
</gene>
<keyword evidence="1" id="KW-0143">Chaperone</keyword>
<evidence type="ECO:0000256" key="2">
    <source>
        <dbReference type="SAM" id="MobiDB-lite"/>
    </source>
</evidence>
<evidence type="ECO:0000313" key="4">
    <source>
        <dbReference type="Proteomes" id="UP000367750"/>
    </source>
</evidence>
<dbReference type="Pfam" id="PF02613">
    <property type="entry name" value="Nitrate_red_del"/>
    <property type="match status" value="1"/>
</dbReference>
<evidence type="ECO:0000313" key="3">
    <source>
        <dbReference type="EMBL" id="KAA8998380.1"/>
    </source>
</evidence>
<comment type="caution">
    <text evidence="3">The sequence shown here is derived from an EMBL/GenBank/DDBJ whole genome shotgun (WGS) entry which is preliminary data.</text>
</comment>
<evidence type="ECO:0008006" key="5">
    <source>
        <dbReference type="Google" id="ProtNLM"/>
    </source>
</evidence>
<proteinExistence type="predicted"/>
<reference evidence="3 4" key="1">
    <citation type="submission" date="2019-09" db="EMBL/GenBank/DDBJ databases">
        <title>Bacillus ochoae sp. nov., Paenibacillus whitsoniae sp. nov., Paenibacillus spiritus sp. nov. Isolated from the Mars Exploration Rover during spacecraft assembly.</title>
        <authorList>
            <person name="Seuylemezian A."/>
            <person name="Vaishampayan P."/>
        </authorList>
    </citation>
    <scope>NUCLEOTIDE SEQUENCE [LARGE SCALE GENOMIC DNA]</scope>
    <source>
        <strain evidence="3 4">MER_111</strain>
    </source>
</reference>
<dbReference type="Proteomes" id="UP000367750">
    <property type="component" value="Unassembled WGS sequence"/>
</dbReference>
<dbReference type="EMBL" id="VYKK01000027">
    <property type="protein sequence ID" value="KAA8998380.1"/>
    <property type="molecule type" value="Genomic_DNA"/>
</dbReference>
<dbReference type="OrthoDB" id="9795302at2"/>
<organism evidence="3 4">
    <name type="scientific">Paenibacillus spiritus</name>
    <dbReference type="NCBI Taxonomy" id="2496557"/>
    <lineage>
        <taxon>Bacteria</taxon>
        <taxon>Bacillati</taxon>
        <taxon>Bacillota</taxon>
        <taxon>Bacilli</taxon>
        <taxon>Bacillales</taxon>
        <taxon>Paenibacillaceae</taxon>
        <taxon>Paenibacillus</taxon>
    </lineage>
</organism>
<dbReference type="InterPro" id="IPR020945">
    <property type="entry name" value="DMSO/NO3_reduct_chaperone"/>
</dbReference>
<feature type="region of interest" description="Disordered" evidence="2">
    <location>
        <begin position="1"/>
        <end position="20"/>
    </location>
</feature>
<dbReference type="InterPro" id="IPR036411">
    <property type="entry name" value="TorD-like_sf"/>
</dbReference>
<dbReference type="AlphaFoldDB" id="A0A5J5FWK2"/>
<keyword evidence="4" id="KW-1185">Reference proteome</keyword>
<feature type="compositionally biased region" description="Basic residues" evidence="2">
    <location>
        <begin position="9"/>
        <end position="20"/>
    </location>
</feature>
<dbReference type="SUPFAM" id="SSF89155">
    <property type="entry name" value="TorD-like"/>
    <property type="match status" value="1"/>
</dbReference>
<dbReference type="PANTHER" id="PTHR34227">
    <property type="entry name" value="CHAPERONE PROTEIN YCDY"/>
    <property type="match status" value="1"/>
</dbReference>